<evidence type="ECO:0000313" key="2">
    <source>
        <dbReference type="Proteomes" id="UP000250321"/>
    </source>
</evidence>
<dbReference type="Gene3D" id="3.30.70.100">
    <property type="match status" value="1"/>
</dbReference>
<organism evidence="1 2">
    <name type="scientific">Prunus yedoensis var. nudiflora</name>
    <dbReference type="NCBI Taxonomy" id="2094558"/>
    <lineage>
        <taxon>Eukaryota</taxon>
        <taxon>Viridiplantae</taxon>
        <taxon>Streptophyta</taxon>
        <taxon>Embryophyta</taxon>
        <taxon>Tracheophyta</taxon>
        <taxon>Spermatophyta</taxon>
        <taxon>Magnoliopsida</taxon>
        <taxon>eudicotyledons</taxon>
        <taxon>Gunneridae</taxon>
        <taxon>Pentapetalae</taxon>
        <taxon>rosids</taxon>
        <taxon>fabids</taxon>
        <taxon>Rosales</taxon>
        <taxon>Rosaceae</taxon>
        <taxon>Amygdaloideae</taxon>
        <taxon>Amygdaleae</taxon>
        <taxon>Prunus</taxon>
    </lineage>
</organism>
<reference evidence="1 2" key="1">
    <citation type="submission" date="2018-02" db="EMBL/GenBank/DDBJ databases">
        <title>Draft genome of wild Prunus yedoensis var. nudiflora.</title>
        <authorList>
            <person name="Baek S."/>
            <person name="Kim J.-H."/>
            <person name="Choi K."/>
            <person name="Kim G.-B."/>
            <person name="Cho A."/>
            <person name="Jang H."/>
            <person name="Shin C.-H."/>
            <person name="Yu H.-J."/>
            <person name="Mun J.-H."/>
        </authorList>
    </citation>
    <scope>NUCLEOTIDE SEQUENCE [LARGE SCALE GENOMIC DNA]</scope>
    <source>
        <strain evidence="2">cv. Jeju island</strain>
        <tissue evidence="1">Leaf</tissue>
    </source>
</reference>
<evidence type="ECO:0008006" key="3">
    <source>
        <dbReference type="Google" id="ProtNLM"/>
    </source>
</evidence>
<dbReference type="Proteomes" id="UP000250321">
    <property type="component" value="Unassembled WGS sequence"/>
</dbReference>
<comment type="caution">
    <text evidence="1">The sequence shown here is derived from an EMBL/GenBank/DDBJ whole genome shotgun (WGS) entry which is preliminary data.</text>
</comment>
<dbReference type="AlphaFoldDB" id="A0A314UIU1"/>
<dbReference type="EMBL" id="PJQY01003558">
    <property type="protein sequence ID" value="PQM36334.1"/>
    <property type="molecule type" value="Genomic_DNA"/>
</dbReference>
<gene>
    <name evidence="1" type="ORF">Pyn_26723</name>
</gene>
<dbReference type="InterPro" id="IPR044296">
    <property type="entry name" value="HIPP46"/>
</dbReference>
<evidence type="ECO:0000313" key="1">
    <source>
        <dbReference type="EMBL" id="PQM36334.1"/>
    </source>
</evidence>
<keyword evidence="2" id="KW-1185">Reference proteome</keyword>
<dbReference type="PANTHER" id="PTHR46371">
    <property type="entry name" value="OS04G0464100 PROTEIN"/>
    <property type="match status" value="1"/>
</dbReference>
<dbReference type="STRING" id="2094558.A0A314UIU1"/>
<protein>
    <recommendedName>
        <fullName evidence="3">Heavy metal-associated isoprenylated plant protein 47</fullName>
    </recommendedName>
</protein>
<accession>A0A314UIU1</accession>
<dbReference type="OrthoDB" id="692882at2759"/>
<sequence length="79" mass="8585">MQCKTKKIVMKVPVNCQKCQQKAFKIVAEADGMASVSFLGLGEERDIVVVIGQGVDACKLAKSLRKKFKTAEIITVADV</sequence>
<name>A0A314UIU1_PRUYE</name>
<proteinExistence type="predicted"/>